<dbReference type="Pfam" id="PF05430">
    <property type="entry name" value="Methyltransf_30"/>
    <property type="match status" value="1"/>
</dbReference>
<dbReference type="EMBL" id="JANRMI010000002">
    <property type="protein sequence ID" value="MDG0816618.1"/>
    <property type="molecule type" value="Genomic_DNA"/>
</dbReference>
<protein>
    <submittedName>
        <fullName evidence="2">MnmC family methyltransferase</fullName>
    </submittedName>
</protein>
<feature type="domain" description="MnmC-like methyltransferase" evidence="1">
    <location>
        <begin position="120"/>
        <end position="247"/>
    </location>
</feature>
<dbReference type="GO" id="GO:0032259">
    <property type="term" value="P:methylation"/>
    <property type="evidence" value="ECO:0007669"/>
    <property type="project" value="UniProtKB-KW"/>
</dbReference>
<dbReference type="RefSeq" id="WP_277578095.1">
    <property type="nucleotide sequence ID" value="NZ_JANRMI010000002.1"/>
</dbReference>
<dbReference type="InterPro" id="IPR029063">
    <property type="entry name" value="SAM-dependent_MTases_sf"/>
</dbReference>
<proteinExistence type="predicted"/>
<dbReference type="Proteomes" id="UP001152321">
    <property type="component" value="Unassembled WGS sequence"/>
</dbReference>
<evidence type="ECO:0000313" key="3">
    <source>
        <dbReference type="Proteomes" id="UP001152321"/>
    </source>
</evidence>
<comment type="caution">
    <text evidence="2">The sequence shown here is derived from an EMBL/GenBank/DDBJ whole genome shotgun (WGS) entry which is preliminary data.</text>
</comment>
<dbReference type="InterPro" id="IPR008471">
    <property type="entry name" value="MnmC-like_methylTransf"/>
</dbReference>
<dbReference type="Gene3D" id="3.40.50.150">
    <property type="entry name" value="Vaccinia Virus protein VP39"/>
    <property type="match status" value="1"/>
</dbReference>
<keyword evidence="3" id="KW-1185">Reference proteome</keyword>
<keyword evidence="2" id="KW-0489">Methyltransferase</keyword>
<dbReference type="GO" id="GO:0008168">
    <property type="term" value="F:methyltransferase activity"/>
    <property type="evidence" value="ECO:0007669"/>
    <property type="project" value="UniProtKB-KW"/>
</dbReference>
<reference evidence="2" key="1">
    <citation type="submission" date="2022-08" db="EMBL/GenBank/DDBJ databases">
        <title>Novel Bdellovibrio Species Isolated from Svalbard: Designation Bdellovibrio svalbardensis.</title>
        <authorList>
            <person name="Mitchell R.J."/>
            <person name="Choi S.Y."/>
        </authorList>
    </citation>
    <scope>NUCLEOTIDE SEQUENCE</scope>
    <source>
        <strain evidence="2">PAP01</strain>
    </source>
</reference>
<name>A0ABT6DNB4_9BACT</name>
<accession>A0ABT6DNB4</accession>
<evidence type="ECO:0000259" key="1">
    <source>
        <dbReference type="Pfam" id="PF05430"/>
    </source>
</evidence>
<sequence length="253" mass="28543">MKSWQDIGFEIEATMDGSPTLRLLESVDPTKFRGESMHHSGGACAETNLIYGLPMRDVLLKVTKPHFLVVGLGLGYIELTLAREALLAGKNSADVGLITSYESVPELREFFFAWLHDSEKLHPEVQKTYDQVLTFILADTDLKAEQMKAFLKNHFKKLEDLRGALSLDVVLESKYHCLLYDAFSSKTTPNLWEEAFLEKLLSYGVAEQSVMSTYACRASFRTALRNHGFEVIVREGFCGKRTSTLGLRNFSKM</sequence>
<organism evidence="2 3">
    <name type="scientific">Bdellovibrio svalbardensis</name>
    <dbReference type="NCBI Taxonomy" id="2972972"/>
    <lineage>
        <taxon>Bacteria</taxon>
        <taxon>Pseudomonadati</taxon>
        <taxon>Bdellovibrionota</taxon>
        <taxon>Bdellovibrionia</taxon>
        <taxon>Bdellovibrionales</taxon>
        <taxon>Pseudobdellovibrionaceae</taxon>
        <taxon>Bdellovibrio</taxon>
    </lineage>
</organism>
<keyword evidence="2" id="KW-0808">Transferase</keyword>
<evidence type="ECO:0000313" key="2">
    <source>
        <dbReference type="EMBL" id="MDG0816618.1"/>
    </source>
</evidence>
<gene>
    <name evidence="2" type="ORF">NWE73_09600</name>
</gene>